<evidence type="ECO:0000256" key="4">
    <source>
        <dbReference type="ARBA" id="ARBA00022840"/>
    </source>
</evidence>
<dbReference type="GO" id="GO:0005524">
    <property type="term" value="F:ATP binding"/>
    <property type="evidence" value="ECO:0007669"/>
    <property type="project" value="UniProtKB-KW"/>
</dbReference>
<dbReference type="Pfam" id="PF00579">
    <property type="entry name" value="tRNA-synt_1b"/>
    <property type="match status" value="1"/>
</dbReference>
<proteinExistence type="inferred from homology"/>
<dbReference type="PATRIC" id="fig|1618610.3.peg.91"/>
<dbReference type="Gene3D" id="1.10.240.10">
    <property type="entry name" value="Tyrosyl-Transfer RNA Synthetase"/>
    <property type="match status" value="1"/>
</dbReference>
<dbReference type="InterPro" id="IPR002307">
    <property type="entry name" value="Tyr-tRNA-ligase"/>
</dbReference>
<keyword evidence="9" id="KW-0694">RNA-binding</keyword>
<comment type="similarity">
    <text evidence="10">Belongs to the class-I aminoacyl-tRNA synthetase family.</text>
</comment>
<name>A0A0G1ND87_9BACT</name>
<dbReference type="AlphaFoldDB" id="A0A0G1ND87"/>
<dbReference type="GO" id="GO:0004831">
    <property type="term" value="F:tyrosine-tRNA ligase activity"/>
    <property type="evidence" value="ECO:0007669"/>
    <property type="project" value="UniProtKB-UniRule"/>
</dbReference>
<keyword evidence="2 10" id="KW-0436">Ligase</keyword>
<dbReference type="InterPro" id="IPR014729">
    <property type="entry name" value="Rossmann-like_a/b/a_fold"/>
</dbReference>
<dbReference type="PANTHER" id="PTHR11766">
    <property type="entry name" value="TYROSYL-TRNA SYNTHETASE"/>
    <property type="match status" value="1"/>
</dbReference>
<evidence type="ECO:0000256" key="5">
    <source>
        <dbReference type="ARBA" id="ARBA00022917"/>
    </source>
</evidence>
<evidence type="ECO:0000313" key="12">
    <source>
        <dbReference type="Proteomes" id="UP000034595"/>
    </source>
</evidence>
<keyword evidence="4 10" id="KW-0067">ATP-binding</keyword>
<dbReference type="InterPro" id="IPR024088">
    <property type="entry name" value="Tyr-tRNA-ligase_bac-type"/>
</dbReference>
<dbReference type="CDD" id="cd00165">
    <property type="entry name" value="S4"/>
    <property type="match status" value="1"/>
</dbReference>
<dbReference type="Proteomes" id="UP000034595">
    <property type="component" value="Unassembled WGS sequence"/>
</dbReference>
<evidence type="ECO:0000256" key="8">
    <source>
        <dbReference type="NCBIfam" id="TIGR00234"/>
    </source>
</evidence>
<evidence type="ECO:0000256" key="3">
    <source>
        <dbReference type="ARBA" id="ARBA00022741"/>
    </source>
</evidence>
<gene>
    <name evidence="11" type="ORF">UW78_C0002G0015</name>
</gene>
<dbReference type="GO" id="GO:0006437">
    <property type="term" value="P:tyrosyl-tRNA aminoacylation"/>
    <property type="evidence" value="ECO:0007669"/>
    <property type="project" value="UniProtKB-UniRule"/>
</dbReference>
<dbReference type="Gene3D" id="3.10.290.10">
    <property type="entry name" value="RNA-binding S4 domain"/>
    <property type="match status" value="1"/>
</dbReference>
<comment type="catalytic activity">
    <reaction evidence="7">
        <text>tRNA(Tyr) + L-tyrosine + ATP = L-tyrosyl-tRNA(Tyr) + AMP + diphosphate + H(+)</text>
        <dbReference type="Rhea" id="RHEA:10220"/>
        <dbReference type="Rhea" id="RHEA-COMP:9706"/>
        <dbReference type="Rhea" id="RHEA-COMP:9707"/>
        <dbReference type="ChEBI" id="CHEBI:15378"/>
        <dbReference type="ChEBI" id="CHEBI:30616"/>
        <dbReference type="ChEBI" id="CHEBI:33019"/>
        <dbReference type="ChEBI" id="CHEBI:58315"/>
        <dbReference type="ChEBI" id="CHEBI:78442"/>
        <dbReference type="ChEBI" id="CHEBI:78536"/>
        <dbReference type="ChEBI" id="CHEBI:456215"/>
        <dbReference type="EC" id="6.1.1.1"/>
    </reaction>
</comment>
<evidence type="ECO:0000256" key="10">
    <source>
        <dbReference type="RuleBase" id="RU363036"/>
    </source>
</evidence>
<dbReference type="Gene3D" id="3.40.50.620">
    <property type="entry name" value="HUPs"/>
    <property type="match status" value="1"/>
</dbReference>
<protein>
    <recommendedName>
        <fullName evidence="1 8">Tyrosine--tRNA ligase</fullName>
        <ecNumber evidence="1 8">6.1.1.1</ecNumber>
    </recommendedName>
</protein>
<comment type="caution">
    <text evidence="11">The sequence shown here is derived from an EMBL/GenBank/DDBJ whole genome shotgun (WGS) entry which is preliminary data.</text>
</comment>
<evidence type="ECO:0000313" key="11">
    <source>
        <dbReference type="EMBL" id="KKT82134.1"/>
    </source>
</evidence>
<dbReference type="EC" id="6.1.1.1" evidence="1 8"/>
<dbReference type="InterPro" id="IPR002305">
    <property type="entry name" value="aa-tRNA-synth_Ic"/>
</dbReference>
<dbReference type="NCBIfam" id="TIGR00234">
    <property type="entry name" value="tyrS"/>
    <property type="match status" value="1"/>
</dbReference>
<keyword evidence="5 10" id="KW-0648">Protein biosynthesis</keyword>
<evidence type="ECO:0000256" key="9">
    <source>
        <dbReference type="PROSITE-ProRule" id="PRU00182"/>
    </source>
</evidence>
<dbReference type="GO" id="GO:0003723">
    <property type="term" value="F:RNA binding"/>
    <property type="evidence" value="ECO:0007669"/>
    <property type="project" value="UniProtKB-KW"/>
</dbReference>
<evidence type="ECO:0000256" key="7">
    <source>
        <dbReference type="ARBA" id="ARBA00048248"/>
    </source>
</evidence>
<evidence type="ECO:0000256" key="1">
    <source>
        <dbReference type="ARBA" id="ARBA00013160"/>
    </source>
</evidence>
<dbReference type="InterPro" id="IPR036986">
    <property type="entry name" value="S4_RNA-bd_sf"/>
</dbReference>
<accession>A0A0G1ND87</accession>
<dbReference type="SUPFAM" id="SSF55174">
    <property type="entry name" value="Alpha-L RNA-binding motif"/>
    <property type="match status" value="1"/>
</dbReference>
<dbReference type="PRINTS" id="PR01040">
    <property type="entry name" value="TRNASYNTHTYR"/>
</dbReference>
<organism evidence="11 12">
    <name type="scientific">Candidatus Azambacteria bacterium GW2011_GWA1_44_9</name>
    <dbReference type="NCBI Taxonomy" id="1618610"/>
    <lineage>
        <taxon>Bacteria</taxon>
        <taxon>Candidatus Azamiibacteriota</taxon>
    </lineage>
</organism>
<dbReference type="GO" id="GO:0005829">
    <property type="term" value="C:cytosol"/>
    <property type="evidence" value="ECO:0007669"/>
    <property type="project" value="TreeGrafter"/>
</dbReference>
<dbReference type="PROSITE" id="PS50889">
    <property type="entry name" value="S4"/>
    <property type="match status" value="1"/>
</dbReference>
<evidence type="ECO:0000256" key="6">
    <source>
        <dbReference type="ARBA" id="ARBA00023146"/>
    </source>
</evidence>
<evidence type="ECO:0000256" key="2">
    <source>
        <dbReference type="ARBA" id="ARBA00022598"/>
    </source>
</evidence>
<dbReference type="PANTHER" id="PTHR11766:SF1">
    <property type="entry name" value="TYROSINE--TRNA LIGASE"/>
    <property type="match status" value="1"/>
</dbReference>
<sequence>MYNFRYTMTGERVKPEAMIPETASRKEIESRVDELLTRGVVEVADKEHLRARLLEEGTVLRVKLGIDPTGSRLHVGRGSTLLKLKEFQDLGHQIVIIIGDGTAQVGDSSDKTGARKGLTPKQIADNIKDYMQQFARILDVSKLELVHNADWLENISLDTLLRLASCQTMQEAVGRKNFSDRISRGDSVSFAEAFYPLLQAYDSVMINADVELGGTDQTYNLTKGRDVQEAYGMPPQDYMTTQLLIGPDGEKMSTSIGNCIWIDDTPEIKYVQLMKIADSLIPTYLECATRLPMDFVGRSIQELHDGTADIVALKKVLAHEVVRLYDGNEAADNAATYFQSTVQRMETPESVLRSKLEPGDISIKALVSLLVEKNLARSKADVRRLIEQHGFYVDGIPIDPKTAHIKLAENGSFVIRLGKRSLNMLAIEAE</sequence>
<keyword evidence="3 10" id="KW-0547">Nucleotide-binding</keyword>
<keyword evidence="6 10" id="KW-0030">Aminoacyl-tRNA synthetase</keyword>
<reference evidence="11 12" key="1">
    <citation type="journal article" date="2015" name="Nature">
        <title>rRNA introns, odd ribosomes, and small enigmatic genomes across a large radiation of phyla.</title>
        <authorList>
            <person name="Brown C.T."/>
            <person name="Hug L.A."/>
            <person name="Thomas B.C."/>
            <person name="Sharon I."/>
            <person name="Castelle C.J."/>
            <person name="Singh A."/>
            <person name="Wilkins M.J."/>
            <person name="Williams K.H."/>
            <person name="Banfield J.F."/>
        </authorList>
    </citation>
    <scope>NUCLEOTIDE SEQUENCE [LARGE SCALE GENOMIC DNA]</scope>
</reference>
<dbReference type="SUPFAM" id="SSF52374">
    <property type="entry name" value="Nucleotidylyl transferase"/>
    <property type="match status" value="1"/>
</dbReference>
<dbReference type="EMBL" id="LCJQ01000002">
    <property type="protein sequence ID" value="KKT82134.1"/>
    <property type="molecule type" value="Genomic_DNA"/>
</dbReference>